<dbReference type="GO" id="GO:0005525">
    <property type="term" value="F:GTP binding"/>
    <property type="evidence" value="ECO:0007669"/>
    <property type="project" value="InterPro"/>
</dbReference>
<feature type="transmembrane region" description="Helical" evidence="3">
    <location>
        <begin position="201"/>
        <end position="222"/>
    </location>
</feature>
<feature type="compositionally biased region" description="Polar residues" evidence="2">
    <location>
        <begin position="553"/>
        <end position="574"/>
    </location>
</feature>
<evidence type="ECO:0000313" key="5">
    <source>
        <dbReference type="Proteomes" id="UP000218231"/>
    </source>
</evidence>
<feature type="transmembrane region" description="Helical" evidence="3">
    <location>
        <begin position="115"/>
        <end position="146"/>
    </location>
</feature>
<dbReference type="EMBL" id="LIAE01010251">
    <property type="protein sequence ID" value="PAV64646.1"/>
    <property type="molecule type" value="Genomic_DNA"/>
</dbReference>
<evidence type="ECO:0000256" key="2">
    <source>
        <dbReference type="SAM" id="MobiDB-lite"/>
    </source>
</evidence>
<dbReference type="PRINTS" id="PR00449">
    <property type="entry name" value="RASTRNSFRMNG"/>
</dbReference>
<dbReference type="InterPro" id="IPR019396">
    <property type="entry name" value="TM_Fragile-X-F-assoc"/>
</dbReference>
<dbReference type="InterPro" id="IPR001806">
    <property type="entry name" value="Small_GTPase"/>
</dbReference>
<dbReference type="InterPro" id="IPR027417">
    <property type="entry name" value="P-loop_NTPase"/>
</dbReference>
<dbReference type="SUPFAM" id="SSF52540">
    <property type="entry name" value="P-loop containing nucleoside triphosphate hydrolases"/>
    <property type="match status" value="1"/>
</dbReference>
<name>A0A2A2JSA4_9BILA</name>
<dbReference type="PROSITE" id="PS00675">
    <property type="entry name" value="SIGMA54_INTERACT_1"/>
    <property type="match status" value="1"/>
</dbReference>
<dbReference type="Pfam" id="PF10269">
    <property type="entry name" value="Tmemb_185A"/>
    <property type="match status" value="1"/>
</dbReference>
<dbReference type="STRING" id="2018661.A0A2A2JSA4"/>
<dbReference type="Pfam" id="PF00071">
    <property type="entry name" value="Ras"/>
    <property type="match status" value="1"/>
</dbReference>
<reference evidence="4 5" key="1">
    <citation type="journal article" date="2017" name="Curr. Biol.">
        <title>Genome architecture and evolution of a unichromosomal asexual nematode.</title>
        <authorList>
            <person name="Fradin H."/>
            <person name="Zegar C."/>
            <person name="Gutwein M."/>
            <person name="Lucas J."/>
            <person name="Kovtun M."/>
            <person name="Corcoran D."/>
            <person name="Baugh L.R."/>
            <person name="Kiontke K."/>
            <person name="Gunsalus K."/>
            <person name="Fitch D.H."/>
            <person name="Piano F."/>
        </authorList>
    </citation>
    <scope>NUCLEOTIDE SEQUENCE [LARGE SCALE GENOMIC DNA]</scope>
    <source>
        <strain evidence="4">PF1309</strain>
    </source>
</reference>
<feature type="transmembrane region" description="Helical" evidence="3">
    <location>
        <begin position="158"/>
        <end position="181"/>
    </location>
</feature>
<dbReference type="Gene3D" id="3.40.50.300">
    <property type="entry name" value="P-loop containing nucleotide triphosphate hydrolases"/>
    <property type="match status" value="1"/>
</dbReference>
<sequence>MIELNLGSLFKGFNISNDIALRTDFYSMLFTTLEHIFLFILVALIFVKIEYGSDSGIFMPWIIVLSPLIFLSLITVIVCVWSLRHDKSFEFEFIISINVLQTIFVAFKLDNEIDWSWAVVFIPFWVILSLSAVAVLYGLVLSIVLARSTHLVTTHRRHHVYSSLVHTLFVIPALICLILLTGKLDMLQWSDVDRSTMPFTAVFFPLIVSLFCMLLMSFGHGGNNVWWFGLRRPFCAFVLDSCPCLQQYANVSYKFGLPNERNTTDGGRTETEEVGLLRQRNEPDRQSKPVMPITEEGRLEYDRWLREQKLRELKGTIAEEIEIDRAEAEEEELEETCRCRSNRRQRNFRVQKLLVVPSNPLMNSAKIVVLGESGVGKTSFVNAVAGKVGQDFASTIGVSIVMAWHEYRSGTAEQRTELLELWDIDGSASHRDAVGTLIEGALGAILVHDMSNKKSYENIANWLTLLDGKPRSNATSRSLQADLESCHIPLLTVGCKLDLAMHRAPSRHDKINLDCRKPIPAGSTASMALANFFDLAIDRTRAPQAERRRRLNESSPFQTSPSKSVNPFNSPLLG</sequence>
<feature type="coiled-coil region" evidence="1">
    <location>
        <begin position="316"/>
        <end position="343"/>
    </location>
</feature>
<evidence type="ECO:0000256" key="3">
    <source>
        <dbReference type="SAM" id="Phobius"/>
    </source>
</evidence>
<dbReference type="GO" id="GO:0003924">
    <property type="term" value="F:GTPase activity"/>
    <property type="evidence" value="ECO:0007669"/>
    <property type="project" value="InterPro"/>
</dbReference>
<keyword evidence="3" id="KW-1133">Transmembrane helix</keyword>
<dbReference type="InterPro" id="IPR025662">
    <property type="entry name" value="Sigma_54_int_dom_ATP-bd_1"/>
</dbReference>
<protein>
    <submittedName>
        <fullName evidence="4">Uncharacterized protein</fullName>
    </submittedName>
</protein>
<dbReference type="PANTHER" id="PTHR13568">
    <property type="entry name" value="FAM11A, B PROTEIN"/>
    <property type="match status" value="1"/>
</dbReference>
<dbReference type="PANTHER" id="PTHR13568:SF6">
    <property type="entry name" value="TRANSMEMBRANE PROTEIN 185A"/>
    <property type="match status" value="1"/>
</dbReference>
<feature type="transmembrane region" description="Helical" evidence="3">
    <location>
        <begin position="25"/>
        <end position="46"/>
    </location>
</feature>
<gene>
    <name evidence="4" type="ORF">WR25_01913</name>
</gene>
<feature type="region of interest" description="Disordered" evidence="2">
    <location>
        <begin position="544"/>
        <end position="574"/>
    </location>
</feature>
<evidence type="ECO:0000313" key="4">
    <source>
        <dbReference type="EMBL" id="PAV64646.1"/>
    </source>
</evidence>
<keyword evidence="3" id="KW-0472">Membrane</keyword>
<feature type="transmembrane region" description="Helical" evidence="3">
    <location>
        <begin position="93"/>
        <end position="109"/>
    </location>
</feature>
<dbReference type="PROSITE" id="PS51419">
    <property type="entry name" value="RAB"/>
    <property type="match status" value="1"/>
</dbReference>
<feature type="transmembrane region" description="Helical" evidence="3">
    <location>
        <begin position="58"/>
        <end position="81"/>
    </location>
</feature>
<evidence type="ECO:0000256" key="1">
    <source>
        <dbReference type="SAM" id="Coils"/>
    </source>
</evidence>
<keyword evidence="1" id="KW-0175">Coiled coil</keyword>
<keyword evidence="3" id="KW-0812">Transmembrane</keyword>
<dbReference type="SMART" id="SM00175">
    <property type="entry name" value="RAB"/>
    <property type="match status" value="1"/>
</dbReference>
<dbReference type="AlphaFoldDB" id="A0A2A2JSA4"/>
<dbReference type="OrthoDB" id="72976at2759"/>
<accession>A0A2A2JSA4</accession>
<keyword evidence="5" id="KW-1185">Reference proteome</keyword>
<dbReference type="Proteomes" id="UP000218231">
    <property type="component" value="Unassembled WGS sequence"/>
</dbReference>
<proteinExistence type="predicted"/>
<organism evidence="4 5">
    <name type="scientific">Diploscapter pachys</name>
    <dbReference type="NCBI Taxonomy" id="2018661"/>
    <lineage>
        <taxon>Eukaryota</taxon>
        <taxon>Metazoa</taxon>
        <taxon>Ecdysozoa</taxon>
        <taxon>Nematoda</taxon>
        <taxon>Chromadorea</taxon>
        <taxon>Rhabditida</taxon>
        <taxon>Rhabditina</taxon>
        <taxon>Rhabditomorpha</taxon>
        <taxon>Rhabditoidea</taxon>
        <taxon>Rhabditidae</taxon>
        <taxon>Diploscapter</taxon>
    </lineage>
</organism>
<comment type="caution">
    <text evidence="4">The sequence shown here is derived from an EMBL/GenBank/DDBJ whole genome shotgun (WGS) entry which is preliminary data.</text>
</comment>